<organism evidence="1 2">
    <name type="scientific">Pseudoteredinibacter isoporae</name>
    <dbReference type="NCBI Taxonomy" id="570281"/>
    <lineage>
        <taxon>Bacteria</taxon>
        <taxon>Pseudomonadati</taxon>
        <taxon>Pseudomonadota</taxon>
        <taxon>Gammaproteobacteria</taxon>
        <taxon>Cellvibrionales</taxon>
        <taxon>Cellvibrionaceae</taxon>
        <taxon>Pseudoteredinibacter</taxon>
    </lineage>
</organism>
<keyword evidence="2" id="KW-1185">Reference proteome</keyword>
<dbReference type="Pfam" id="PF13875">
    <property type="entry name" value="DUF4202"/>
    <property type="match status" value="1"/>
</dbReference>
<dbReference type="PANTHER" id="PTHR41729:SF1">
    <property type="entry name" value="GLUTAMYL-TRNA SYNTHETASE"/>
    <property type="match status" value="1"/>
</dbReference>
<gene>
    <name evidence="1" type="ORF">HNR48_002756</name>
</gene>
<name>A0A7X0JWB0_9GAMM</name>
<accession>A0A7X0JWB0</accession>
<dbReference type="PANTHER" id="PTHR41729">
    <property type="entry name" value="GLUTAMYL-TRNA SYNTHETASE"/>
    <property type="match status" value="1"/>
</dbReference>
<dbReference type="AlphaFoldDB" id="A0A7X0JWB0"/>
<evidence type="ECO:0008006" key="3">
    <source>
        <dbReference type="Google" id="ProtNLM"/>
    </source>
</evidence>
<sequence length="192" mass="22064">MPLKQCLAAIDEVNAQDPKQEMDEKGQMQAACLLYGQRMSQVLNNFQPEANEVLQIAVRAQHIQRWHIPRSDYPMDRPGYLRWRRELGAHHAELCGKIMSDFDYNDADVEKAKSILRKQKLKQDPDTQTLEDVACLVFLQYYFADFAKSHSEEKIISIVQKTWRKMSDNAQQTALGLSLGEQELGLIQKALA</sequence>
<dbReference type="EMBL" id="JACHHT010000002">
    <property type="protein sequence ID" value="MBB6522471.1"/>
    <property type="molecule type" value="Genomic_DNA"/>
</dbReference>
<proteinExistence type="predicted"/>
<evidence type="ECO:0000313" key="1">
    <source>
        <dbReference type="EMBL" id="MBB6522471.1"/>
    </source>
</evidence>
<dbReference type="RefSeq" id="WP_166845826.1">
    <property type="nucleotide sequence ID" value="NZ_JAAONY010000002.1"/>
</dbReference>
<reference evidence="1 2" key="1">
    <citation type="submission" date="2020-08" db="EMBL/GenBank/DDBJ databases">
        <title>Genomic Encyclopedia of Type Strains, Phase IV (KMG-IV): sequencing the most valuable type-strain genomes for metagenomic binning, comparative biology and taxonomic classification.</title>
        <authorList>
            <person name="Goeker M."/>
        </authorList>
    </citation>
    <scope>NUCLEOTIDE SEQUENCE [LARGE SCALE GENOMIC DNA]</scope>
    <source>
        <strain evidence="1 2">DSM 22368</strain>
    </source>
</reference>
<protein>
    <recommendedName>
        <fullName evidence="3">DUF4202 domain-containing protein</fullName>
    </recommendedName>
</protein>
<dbReference type="InParanoid" id="A0A7X0JWB0"/>
<dbReference type="InterPro" id="IPR025255">
    <property type="entry name" value="DUF4202"/>
</dbReference>
<comment type="caution">
    <text evidence="1">The sequence shown here is derived from an EMBL/GenBank/DDBJ whole genome shotgun (WGS) entry which is preliminary data.</text>
</comment>
<dbReference type="Proteomes" id="UP000528457">
    <property type="component" value="Unassembled WGS sequence"/>
</dbReference>
<evidence type="ECO:0000313" key="2">
    <source>
        <dbReference type="Proteomes" id="UP000528457"/>
    </source>
</evidence>